<dbReference type="PRINTS" id="PR00119">
    <property type="entry name" value="CATATPASE"/>
</dbReference>
<feature type="transmembrane region" description="Helical" evidence="13">
    <location>
        <begin position="1076"/>
        <end position="1096"/>
    </location>
</feature>
<dbReference type="SUPFAM" id="SSF81660">
    <property type="entry name" value="Metal cation-transporting ATPase, ATP-binding domain N"/>
    <property type="match status" value="1"/>
</dbReference>
<reference evidence="18" key="1">
    <citation type="submission" date="2025-08" db="UniProtKB">
        <authorList>
            <consortium name="RefSeq"/>
        </authorList>
    </citation>
    <scope>IDENTIFICATION</scope>
    <source>
        <tissue evidence="18">Whole larvae</tissue>
    </source>
</reference>
<feature type="transmembrane region" description="Helical" evidence="13">
    <location>
        <begin position="920"/>
        <end position="939"/>
    </location>
</feature>
<evidence type="ECO:0000256" key="2">
    <source>
        <dbReference type="ARBA" id="ARBA00004308"/>
    </source>
</evidence>
<dbReference type="Gene3D" id="3.40.1110.10">
    <property type="entry name" value="Calcium-transporting ATPase, cytoplasmic domain N"/>
    <property type="match status" value="2"/>
</dbReference>
<feature type="transmembrane region" description="Helical" evidence="13">
    <location>
        <begin position="1009"/>
        <end position="1027"/>
    </location>
</feature>
<evidence type="ECO:0000259" key="16">
    <source>
        <dbReference type="Pfam" id="PF16212"/>
    </source>
</evidence>
<dbReference type="InterPro" id="IPR023299">
    <property type="entry name" value="ATPase_P-typ_cyto_dom_N"/>
</dbReference>
<dbReference type="InterPro" id="IPR044492">
    <property type="entry name" value="P_typ_ATPase_HD_dom"/>
</dbReference>
<dbReference type="RefSeq" id="XP_052754672.1">
    <property type="nucleotide sequence ID" value="XM_052898712.1"/>
</dbReference>
<feature type="domain" description="P-type ATPase A" evidence="14">
    <location>
        <begin position="137"/>
        <end position="202"/>
    </location>
</feature>
<keyword evidence="4 13" id="KW-0812">Transmembrane</keyword>
<evidence type="ECO:0000256" key="13">
    <source>
        <dbReference type="RuleBase" id="RU362033"/>
    </source>
</evidence>
<keyword evidence="6 13" id="KW-0547">Nucleotide-binding</keyword>
<dbReference type="Proteomes" id="UP001652740">
    <property type="component" value="Unplaced"/>
</dbReference>
<dbReference type="SUPFAM" id="SSF81665">
    <property type="entry name" value="Calcium ATPase, transmembrane domain M"/>
    <property type="match status" value="1"/>
</dbReference>
<dbReference type="PROSITE" id="PS00154">
    <property type="entry name" value="ATPASE_E1_E2"/>
    <property type="match status" value="1"/>
</dbReference>
<dbReference type="EC" id="7.6.2.1" evidence="13"/>
<dbReference type="InterPro" id="IPR008250">
    <property type="entry name" value="ATPase_P-typ_transduc_dom_A_sf"/>
</dbReference>
<dbReference type="PANTHER" id="PTHR24092">
    <property type="entry name" value="PROBABLE PHOSPHOLIPID-TRANSPORTING ATPASE"/>
    <property type="match status" value="1"/>
</dbReference>
<feature type="transmembrane region" description="Helical" evidence="13">
    <location>
        <begin position="970"/>
        <end position="997"/>
    </location>
</feature>
<dbReference type="Gene3D" id="3.40.50.1000">
    <property type="entry name" value="HAD superfamily/HAD-like"/>
    <property type="match status" value="2"/>
</dbReference>
<dbReference type="Gene3D" id="2.70.150.10">
    <property type="entry name" value="Calcium-transporting ATPase, cytoplasmic transduction domain A"/>
    <property type="match status" value="1"/>
</dbReference>
<dbReference type="Pfam" id="PF00122">
    <property type="entry name" value="E1-E2_ATPase"/>
    <property type="match status" value="1"/>
</dbReference>
<dbReference type="Pfam" id="PF16209">
    <property type="entry name" value="PhoLip_ATPase_N"/>
    <property type="match status" value="1"/>
</dbReference>
<comment type="similarity">
    <text evidence="3 13">Belongs to the cation transport ATPase (P-type) (TC 3.A.3) family. Type IV subfamily.</text>
</comment>
<evidence type="ECO:0000256" key="5">
    <source>
        <dbReference type="ARBA" id="ARBA00022723"/>
    </source>
</evidence>
<dbReference type="InterPro" id="IPR059000">
    <property type="entry name" value="ATPase_P-type_domA"/>
</dbReference>
<dbReference type="SUPFAM" id="SSF81653">
    <property type="entry name" value="Calcium ATPase, transduction domain A"/>
    <property type="match status" value="1"/>
</dbReference>
<keyword evidence="7 13" id="KW-0067">ATP-binding</keyword>
<accession>A0ABM3MTI5</accession>
<dbReference type="NCBIfam" id="TIGR01652">
    <property type="entry name" value="ATPase-Plipid"/>
    <property type="match status" value="1"/>
</dbReference>
<dbReference type="GeneID" id="113512774"/>
<dbReference type="InterPro" id="IPR001757">
    <property type="entry name" value="P_typ_ATPase"/>
</dbReference>
<keyword evidence="11 13" id="KW-0472">Membrane</keyword>
<evidence type="ECO:0000256" key="9">
    <source>
        <dbReference type="ARBA" id="ARBA00022967"/>
    </source>
</evidence>
<dbReference type="InterPro" id="IPR023214">
    <property type="entry name" value="HAD_sf"/>
</dbReference>
<dbReference type="PANTHER" id="PTHR24092:SF175">
    <property type="entry name" value="PHOSPHOLIPID-TRANSPORTING ATPASE"/>
    <property type="match status" value="1"/>
</dbReference>
<dbReference type="NCBIfam" id="TIGR01494">
    <property type="entry name" value="ATPase_P-type"/>
    <property type="match status" value="1"/>
</dbReference>
<evidence type="ECO:0000259" key="14">
    <source>
        <dbReference type="Pfam" id="PF00122"/>
    </source>
</evidence>
<evidence type="ECO:0000313" key="17">
    <source>
        <dbReference type="Proteomes" id="UP001652740"/>
    </source>
</evidence>
<evidence type="ECO:0000256" key="4">
    <source>
        <dbReference type="ARBA" id="ARBA00022692"/>
    </source>
</evidence>
<evidence type="ECO:0000259" key="15">
    <source>
        <dbReference type="Pfam" id="PF16209"/>
    </source>
</evidence>
<dbReference type="InterPro" id="IPR018303">
    <property type="entry name" value="ATPase_P-typ_P_site"/>
</dbReference>
<comment type="subcellular location">
    <subcellularLocation>
        <location evidence="2">Endomembrane system</location>
    </subcellularLocation>
    <subcellularLocation>
        <location evidence="1 13">Membrane</location>
        <topology evidence="1 13">Multi-pass membrane protein</topology>
    </subcellularLocation>
</comment>
<gene>
    <name evidence="18" type="primary">LOC113512774</name>
</gene>
<evidence type="ECO:0000256" key="11">
    <source>
        <dbReference type="ARBA" id="ARBA00023136"/>
    </source>
</evidence>
<dbReference type="SFLD" id="SFLDS00003">
    <property type="entry name" value="Haloacid_Dehalogenase"/>
    <property type="match status" value="1"/>
</dbReference>
<feature type="transmembrane region" description="Helical" evidence="13">
    <location>
        <begin position="295"/>
        <end position="318"/>
    </location>
</feature>
<feature type="domain" description="P-type ATPase N-terminal" evidence="15">
    <location>
        <begin position="56"/>
        <end position="106"/>
    </location>
</feature>
<evidence type="ECO:0000313" key="18">
    <source>
        <dbReference type="RefSeq" id="XP_052754672.1"/>
    </source>
</evidence>
<evidence type="ECO:0000256" key="12">
    <source>
        <dbReference type="ARBA" id="ARBA00034036"/>
    </source>
</evidence>
<protein>
    <recommendedName>
        <fullName evidence="13">Phospholipid-transporting ATPase</fullName>
        <ecNumber evidence="13">7.6.2.1</ecNumber>
    </recommendedName>
</protein>
<dbReference type="InterPro" id="IPR023298">
    <property type="entry name" value="ATPase_P-typ_TM_dom_sf"/>
</dbReference>
<dbReference type="InterPro" id="IPR006539">
    <property type="entry name" value="P-type_ATPase_IV"/>
</dbReference>
<evidence type="ECO:0000256" key="7">
    <source>
        <dbReference type="ARBA" id="ARBA00022840"/>
    </source>
</evidence>
<dbReference type="Pfam" id="PF13246">
    <property type="entry name" value="Cation_ATPase"/>
    <property type="match status" value="1"/>
</dbReference>
<keyword evidence="17" id="KW-1185">Reference proteome</keyword>
<evidence type="ECO:0000256" key="10">
    <source>
        <dbReference type="ARBA" id="ARBA00022989"/>
    </source>
</evidence>
<dbReference type="InterPro" id="IPR032630">
    <property type="entry name" value="P_typ_ATPase_c"/>
</dbReference>
<dbReference type="SFLD" id="SFLDF00027">
    <property type="entry name" value="p-type_atpase"/>
    <property type="match status" value="1"/>
</dbReference>
<keyword evidence="5" id="KW-0479">Metal-binding</keyword>
<name>A0ABM3MTI5_GALME</name>
<dbReference type="Pfam" id="PF16212">
    <property type="entry name" value="PhoLip_ATPase_C"/>
    <property type="match status" value="1"/>
</dbReference>
<dbReference type="InterPro" id="IPR036412">
    <property type="entry name" value="HAD-like_sf"/>
</dbReference>
<keyword evidence="8 13" id="KW-0460">Magnesium</keyword>
<feature type="domain" description="P-type ATPase C-terminal" evidence="16">
    <location>
        <begin position="856"/>
        <end position="1101"/>
    </location>
</feature>
<proteinExistence type="inferred from homology"/>
<evidence type="ECO:0000256" key="3">
    <source>
        <dbReference type="ARBA" id="ARBA00008109"/>
    </source>
</evidence>
<dbReference type="SUPFAM" id="SSF56784">
    <property type="entry name" value="HAD-like"/>
    <property type="match status" value="1"/>
</dbReference>
<dbReference type="InterPro" id="IPR032631">
    <property type="entry name" value="P-type_ATPase_N"/>
</dbReference>
<feature type="transmembrane region" description="Helical" evidence="13">
    <location>
        <begin position="1034"/>
        <end position="1056"/>
    </location>
</feature>
<feature type="transmembrane region" description="Helical" evidence="13">
    <location>
        <begin position="349"/>
        <end position="368"/>
    </location>
</feature>
<evidence type="ECO:0000256" key="6">
    <source>
        <dbReference type="ARBA" id="ARBA00022741"/>
    </source>
</evidence>
<keyword evidence="9 13" id="KW-1278">Translocase</keyword>
<evidence type="ECO:0000256" key="8">
    <source>
        <dbReference type="ARBA" id="ARBA00022842"/>
    </source>
</evidence>
<comment type="catalytic activity">
    <reaction evidence="12 13">
        <text>ATP + H2O + phospholipidSide 1 = ADP + phosphate + phospholipidSide 2.</text>
        <dbReference type="EC" id="7.6.2.1"/>
    </reaction>
</comment>
<keyword evidence="10 13" id="KW-1133">Transmembrane helix</keyword>
<feature type="transmembrane region" description="Helical" evidence="13">
    <location>
        <begin position="83"/>
        <end position="101"/>
    </location>
</feature>
<organism evidence="17 18">
    <name type="scientific">Galleria mellonella</name>
    <name type="common">Greater wax moth</name>
    <dbReference type="NCBI Taxonomy" id="7137"/>
    <lineage>
        <taxon>Eukaryota</taxon>
        <taxon>Metazoa</taxon>
        <taxon>Ecdysozoa</taxon>
        <taxon>Arthropoda</taxon>
        <taxon>Hexapoda</taxon>
        <taxon>Insecta</taxon>
        <taxon>Pterygota</taxon>
        <taxon>Neoptera</taxon>
        <taxon>Endopterygota</taxon>
        <taxon>Lepidoptera</taxon>
        <taxon>Glossata</taxon>
        <taxon>Ditrysia</taxon>
        <taxon>Pyraloidea</taxon>
        <taxon>Pyralidae</taxon>
        <taxon>Galleriinae</taxon>
        <taxon>Galleria</taxon>
    </lineage>
</organism>
<sequence length="1122" mass="125976">MRDCGILIFNCTRRLCHWIYSGITFIIFCCNGNKVSDSSETRHITVGEVDLADRRKHNKIKTSKYTLLTFIPKNLSEQFRRVVNFYFLIVTVIAIVIDSPVSPMTSVAPLTFMVFVTAVKQGYEDWLRHKADNKVNNQNVEIIHNGVVKEVRNSSIAPGTLVRVKRGCEVPADLVLLCSAGSKGKCYVTTANLDGETNLKTLRVPPPLVGCSSDLLPPGMNITVPNPEANLYRFHGSLTVPGHEPLTLSTDNLMLRGSRVKNTEWAIGCAVYTGEETKLALNSKFTSNKFSSCELAVNAFLAFFILLLLVEVAASMAAKIIIQRKNPGHILYLGVYTDYSKVKHVLQDLFSFLLLYYYIIPMSLYVTIELYKFIGALYFGWDKDLQCEETGKPAVANTSDLNEELGQVEVLFSDKTGTLTKNQMVFKACSIRGHVYEERDSVLYDMERSEEANVTQTDVKFFFTILALCHGVQISNEDLIQLNDPLANKNQLKIKFFGKKKTNKSSSQLQGNTEEANNVENGLQNENNKIEYQGSSPDEKALVEAAYRFGVAFWGEQGNDLLVKIGTEIEMYEKLQVIEFTSERRRMSVIVRDKDGKIWLFCKGAESAVLPLCKDSVIIEDVNRDIDTFANRGLRTLAVAYRTISQEEYARVAESGQNTEASSASTLEQITKRYRKFESDLTLIGATAVEDCLQDDVVDTLAALRRAGIKTWVLTGDKVETAINVAQSCGHISENDRRMFLIGVTMDSVDVHLEQCRRIISEQSYKDLTLVVDGTSVGAILGTPSAHIFADISMKCDAVLCCRLSPIQKAEIVKLIKHCPSHPITAAIGDGANDISMIQEAHVGFGIFGREGHQAARCADFAFTKFSMVKKILLVLGHWYYQRLATLIHYFNYKNLVFGNIMFFFQINNGFSTQSIYNSMYLTAYNLIFTSVPCLILAVTEQRWPASLLLQNPTLYREISRNKLMTWSNFFVWVLSACYHSVIIYMFTLLVFTSSVISEDGKNIDLTSYGAALFHLTIMVVSLKLWLQARYHTVLFVISILLSILVYVAFDSVYATVSIPSDADPIGTYTRLLSSLSFWLLNLLVVAACLAPDFCARLISDKWGKRQLPSMHFMQEIFVTRL</sequence>
<evidence type="ECO:0000256" key="1">
    <source>
        <dbReference type="ARBA" id="ARBA00004141"/>
    </source>
</evidence>
<dbReference type="SFLD" id="SFLDG00002">
    <property type="entry name" value="C1.7:_P-type_atpase_like"/>
    <property type="match status" value="1"/>
</dbReference>